<organism evidence="1">
    <name type="scientific">marine metagenome</name>
    <dbReference type="NCBI Taxonomy" id="408172"/>
    <lineage>
        <taxon>unclassified sequences</taxon>
        <taxon>metagenomes</taxon>
        <taxon>ecological metagenomes</taxon>
    </lineage>
</organism>
<dbReference type="EMBL" id="UINC01167906">
    <property type="protein sequence ID" value="SVD70664.1"/>
    <property type="molecule type" value="Genomic_DNA"/>
</dbReference>
<name>A0A382XIK0_9ZZZZ</name>
<dbReference type="NCBIfam" id="TIGR02532">
    <property type="entry name" value="IV_pilin_GFxxxE"/>
    <property type="match status" value="1"/>
</dbReference>
<protein>
    <recommendedName>
        <fullName evidence="2">Prepilin-type N-terminal cleavage/methylation domain-containing protein</fullName>
    </recommendedName>
</protein>
<gene>
    <name evidence="1" type="ORF">METZ01_LOCUS423518</name>
</gene>
<dbReference type="Gene3D" id="3.30.700.10">
    <property type="entry name" value="Glycoprotein, Type 4 Pilin"/>
    <property type="match status" value="1"/>
</dbReference>
<feature type="non-terminal residue" evidence="1">
    <location>
        <position position="1"/>
    </location>
</feature>
<dbReference type="InterPro" id="IPR045584">
    <property type="entry name" value="Pilin-like"/>
</dbReference>
<dbReference type="PANTHER" id="PTHR30093">
    <property type="entry name" value="GENERAL SECRETION PATHWAY PROTEIN G"/>
    <property type="match status" value="1"/>
</dbReference>
<dbReference type="AlphaFoldDB" id="A0A382XIK0"/>
<dbReference type="PANTHER" id="PTHR30093:SF2">
    <property type="entry name" value="TYPE II SECRETION SYSTEM PROTEIN H"/>
    <property type="match status" value="1"/>
</dbReference>
<dbReference type="Pfam" id="PF07963">
    <property type="entry name" value="N_methyl"/>
    <property type="match status" value="1"/>
</dbReference>
<dbReference type="SUPFAM" id="SSF54523">
    <property type="entry name" value="Pili subunits"/>
    <property type="match status" value="1"/>
</dbReference>
<feature type="non-terminal residue" evidence="1">
    <location>
        <position position="241"/>
    </location>
</feature>
<evidence type="ECO:0008006" key="2">
    <source>
        <dbReference type="Google" id="ProtNLM"/>
    </source>
</evidence>
<proteinExistence type="predicted"/>
<sequence length="241" mass="27594">VKKAFTLIELLVVIAIIAILAALLLPALAKAKAAGTSIACLNNNRQLLIAWNNFSGDNDDHIIYASAWYYPGFVYPENLKYEPTADFSWCASQYLGPDMPPKDWLEVSVLYPYAGKSRDVFHCPEDKNYGVAKQKGWPARVRSYSINIYAGGWSGWPFYGDQMWKIYRQQSDFQDPANRFVLMDMDDESINAGNYRVDMAGWPNNSKLYRFRQDWPASWHNNGCTISFADGHAERKRWLHS</sequence>
<accession>A0A382XIK0</accession>
<reference evidence="1" key="1">
    <citation type="submission" date="2018-05" db="EMBL/GenBank/DDBJ databases">
        <authorList>
            <person name="Lanie J.A."/>
            <person name="Ng W.-L."/>
            <person name="Kazmierczak K.M."/>
            <person name="Andrzejewski T.M."/>
            <person name="Davidsen T.M."/>
            <person name="Wayne K.J."/>
            <person name="Tettelin H."/>
            <person name="Glass J.I."/>
            <person name="Rusch D."/>
            <person name="Podicherti R."/>
            <person name="Tsui H.-C.T."/>
            <person name="Winkler M.E."/>
        </authorList>
    </citation>
    <scope>NUCLEOTIDE SEQUENCE</scope>
</reference>
<dbReference type="InterPro" id="IPR012902">
    <property type="entry name" value="N_methyl_site"/>
</dbReference>
<evidence type="ECO:0000313" key="1">
    <source>
        <dbReference type="EMBL" id="SVD70664.1"/>
    </source>
</evidence>